<feature type="non-terminal residue" evidence="1">
    <location>
        <position position="51"/>
    </location>
</feature>
<dbReference type="EMBL" id="JASAOG010000002">
    <property type="protein sequence ID" value="KAK0069725.1"/>
    <property type="molecule type" value="Genomic_DNA"/>
</dbReference>
<name>A0AAD8FMH0_BIOPF</name>
<dbReference type="AlphaFoldDB" id="A0AAD8FMH0"/>
<accession>A0AAD8FMH0</accession>
<reference evidence="1" key="2">
    <citation type="submission" date="2023-04" db="EMBL/GenBank/DDBJ databases">
        <authorList>
            <person name="Bu L."/>
            <person name="Lu L."/>
            <person name="Laidemitt M.R."/>
            <person name="Zhang S.M."/>
            <person name="Mutuku M."/>
            <person name="Mkoji G."/>
            <person name="Steinauer M."/>
            <person name="Loker E.S."/>
        </authorList>
    </citation>
    <scope>NUCLEOTIDE SEQUENCE</scope>
    <source>
        <strain evidence="1">KasaAsao</strain>
        <tissue evidence="1">Whole Snail</tissue>
    </source>
</reference>
<proteinExistence type="predicted"/>
<organism evidence="1 2">
    <name type="scientific">Biomphalaria pfeifferi</name>
    <name type="common">Bloodfluke planorb</name>
    <name type="synonym">Freshwater snail</name>
    <dbReference type="NCBI Taxonomy" id="112525"/>
    <lineage>
        <taxon>Eukaryota</taxon>
        <taxon>Metazoa</taxon>
        <taxon>Spiralia</taxon>
        <taxon>Lophotrochozoa</taxon>
        <taxon>Mollusca</taxon>
        <taxon>Gastropoda</taxon>
        <taxon>Heterobranchia</taxon>
        <taxon>Euthyneura</taxon>
        <taxon>Panpulmonata</taxon>
        <taxon>Hygrophila</taxon>
        <taxon>Lymnaeoidea</taxon>
        <taxon>Planorbidae</taxon>
        <taxon>Biomphalaria</taxon>
    </lineage>
</organism>
<protein>
    <submittedName>
        <fullName evidence="1">Uncharacterized protein</fullName>
    </submittedName>
</protein>
<keyword evidence="2" id="KW-1185">Reference proteome</keyword>
<evidence type="ECO:0000313" key="1">
    <source>
        <dbReference type="EMBL" id="KAK0069725.1"/>
    </source>
</evidence>
<dbReference type="Proteomes" id="UP001233172">
    <property type="component" value="Unassembled WGS sequence"/>
</dbReference>
<reference evidence="1" key="1">
    <citation type="journal article" date="2023" name="PLoS Negl. Trop. Dis.">
        <title>A genome sequence for Biomphalaria pfeifferi, the major vector snail for the human-infecting parasite Schistosoma mansoni.</title>
        <authorList>
            <person name="Bu L."/>
            <person name="Lu L."/>
            <person name="Laidemitt M.R."/>
            <person name="Zhang S.M."/>
            <person name="Mutuku M."/>
            <person name="Mkoji G."/>
            <person name="Steinauer M."/>
            <person name="Loker E.S."/>
        </authorList>
    </citation>
    <scope>NUCLEOTIDE SEQUENCE</scope>
    <source>
        <strain evidence="1">KasaAsao</strain>
    </source>
</reference>
<gene>
    <name evidence="1" type="ORF">Bpfe_000902</name>
</gene>
<comment type="caution">
    <text evidence="1">The sequence shown here is derived from an EMBL/GenBank/DDBJ whole genome shotgun (WGS) entry which is preliminary data.</text>
</comment>
<sequence>MTRCQGKETSFQLFISCVPPRHAFSNTFIRGSWPTLSSQKQNTPGLRDTLQ</sequence>
<evidence type="ECO:0000313" key="2">
    <source>
        <dbReference type="Proteomes" id="UP001233172"/>
    </source>
</evidence>